<evidence type="ECO:0000313" key="3">
    <source>
        <dbReference type="Proteomes" id="UP001456524"/>
    </source>
</evidence>
<gene>
    <name evidence="2" type="ORF">IWX90DRAFT_20228</name>
</gene>
<organism evidence="2 3">
    <name type="scientific">Phyllosticta citrichinensis</name>
    <dbReference type="NCBI Taxonomy" id="1130410"/>
    <lineage>
        <taxon>Eukaryota</taxon>
        <taxon>Fungi</taxon>
        <taxon>Dikarya</taxon>
        <taxon>Ascomycota</taxon>
        <taxon>Pezizomycotina</taxon>
        <taxon>Dothideomycetes</taxon>
        <taxon>Dothideomycetes incertae sedis</taxon>
        <taxon>Botryosphaeriales</taxon>
        <taxon>Phyllostictaceae</taxon>
        <taxon>Phyllosticta</taxon>
    </lineage>
</organism>
<reference evidence="2 3" key="1">
    <citation type="journal article" date="2022" name="G3 (Bethesda)">
        <title>Enemy or ally: a genomic approach to elucidate the lifestyle of Phyllosticta citrichinaensis.</title>
        <authorList>
            <person name="Buijs V.A."/>
            <person name="Groenewald J.Z."/>
            <person name="Haridas S."/>
            <person name="LaButti K.M."/>
            <person name="Lipzen A."/>
            <person name="Martin F.M."/>
            <person name="Barry K."/>
            <person name="Grigoriev I.V."/>
            <person name="Crous P.W."/>
            <person name="Seidl M.F."/>
        </authorList>
    </citation>
    <scope>NUCLEOTIDE SEQUENCE [LARGE SCALE GENOMIC DNA]</scope>
    <source>
        <strain evidence="2 3">CBS 129764</strain>
    </source>
</reference>
<sequence>MDWQQTGRGGCQSRVDGCGWRIRTRRHSPSSDARLSSCNNNNNLTASERIHFHSRNQTRQNPSHPAARGRGAAEHQENKERSKLKRLPREQRDESEIRTPVTADNPVASASRMESPATTGGDQPAGQRPDPRARNANSRHRVLAHATRCNADTPAAWRLCCAACPAPCGAAESALAMRCGMPVLLLTAGGGFRCDGCQRRRRS</sequence>
<protein>
    <submittedName>
        <fullName evidence="2">Uncharacterized protein</fullName>
    </submittedName>
</protein>
<accession>A0ABR1Y6X7</accession>
<name>A0ABR1Y6X7_9PEZI</name>
<dbReference type="Proteomes" id="UP001456524">
    <property type="component" value="Unassembled WGS sequence"/>
</dbReference>
<dbReference type="EMBL" id="JBBWUH010000001">
    <property type="protein sequence ID" value="KAK8177506.1"/>
    <property type="molecule type" value="Genomic_DNA"/>
</dbReference>
<feature type="compositionally biased region" description="Basic and acidic residues" evidence="1">
    <location>
        <begin position="71"/>
        <end position="97"/>
    </location>
</feature>
<evidence type="ECO:0000313" key="2">
    <source>
        <dbReference type="EMBL" id="KAK8177506.1"/>
    </source>
</evidence>
<evidence type="ECO:0000256" key="1">
    <source>
        <dbReference type="SAM" id="MobiDB-lite"/>
    </source>
</evidence>
<proteinExistence type="predicted"/>
<keyword evidence="3" id="KW-1185">Reference proteome</keyword>
<comment type="caution">
    <text evidence="2">The sequence shown here is derived from an EMBL/GenBank/DDBJ whole genome shotgun (WGS) entry which is preliminary data.</text>
</comment>
<feature type="region of interest" description="Disordered" evidence="1">
    <location>
        <begin position="53"/>
        <end position="139"/>
    </location>
</feature>